<feature type="region of interest" description="Disordered" evidence="1">
    <location>
        <begin position="39"/>
        <end position="171"/>
    </location>
</feature>
<evidence type="ECO:0000256" key="1">
    <source>
        <dbReference type="SAM" id="MobiDB-lite"/>
    </source>
</evidence>
<dbReference type="OrthoDB" id="2804421at2759"/>
<evidence type="ECO:0000313" key="2">
    <source>
        <dbReference type="EMBL" id="OCH85298.1"/>
    </source>
</evidence>
<feature type="compositionally biased region" description="Acidic residues" evidence="1">
    <location>
        <begin position="539"/>
        <end position="550"/>
    </location>
</feature>
<reference evidence="2 3" key="1">
    <citation type="submission" date="2016-07" db="EMBL/GenBank/DDBJ databases">
        <title>Draft genome of the white-rot fungus Obba rivulosa 3A-2.</title>
        <authorList>
            <consortium name="DOE Joint Genome Institute"/>
            <person name="Miettinen O."/>
            <person name="Riley R."/>
            <person name="Acob R."/>
            <person name="Barry K."/>
            <person name="Cullen D."/>
            <person name="De Vries R."/>
            <person name="Hainaut M."/>
            <person name="Hatakka A."/>
            <person name="Henrissat B."/>
            <person name="Hilden K."/>
            <person name="Kuo R."/>
            <person name="Labutti K."/>
            <person name="Lipzen A."/>
            <person name="Makela M.R."/>
            <person name="Sandor L."/>
            <person name="Spatafora J.W."/>
            <person name="Grigoriev I.V."/>
            <person name="Hibbett D.S."/>
        </authorList>
    </citation>
    <scope>NUCLEOTIDE SEQUENCE [LARGE SCALE GENOMIC DNA]</scope>
    <source>
        <strain evidence="2 3">3A-2</strain>
    </source>
</reference>
<organism evidence="2 3">
    <name type="scientific">Obba rivulosa</name>
    <dbReference type="NCBI Taxonomy" id="1052685"/>
    <lineage>
        <taxon>Eukaryota</taxon>
        <taxon>Fungi</taxon>
        <taxon>Dikarya</taxon>
        <taxon>Basidiomycota</taxon>
        <taxon>Agaricomycotina</taxon>
        <taxon>Agaricomycetes</taxon>
        <taxon>Polyporales</taxon>
        <taxon>Gelatoporiaceae</taxon>
        <taxon>Obba</taxon>
    </lineage>
</organism>
<sequence>MPRPKRSPELMQALRNKHTALEAQAAAEKEENINKLAELEAAMARTDSEAAQHADHPPTAASEDKRRRLRRVTVAAARTAEEQSRGSLEPSNDQNDKLLLGESDDSQDEYQPPRSGDEEIEDELDRSERELESDEDEVSPGRPTKQTKPKKPKASKKARLPSTPGGLASNWKDRLNRKADDLTEQVPLLQRTARSASASSLSSLALPISDPEMISPAVEEDGVRFGGLEDEDESAEQAAQPKARPSLTSLTVIRLGVAYAKPPRGSRKDGKNVRVRWMTAHIPDEQRDEFSLSFVPLARELAGTRGPWDSLTVSDVQRVYDRVYPDHPYQVTDKDVFHTLANYRVSDWRSMFSATALDSVKKLIEDNEEDGTIKDVDDISYAIKHLLGDGKTRMPFCWKQCDDERKAGRFQHFLILYTLSSHFTTLFAIPDHFRKSKDFPKGALILSVLVVERALNVWRSGMLVIPPKSAGHFSEQNWGDHVEHRDGRAVMNRKTSKFIPVVDKLREADWGKILSGAHEWFIERTKKIPDLVASPEPSSDGEFDMESDLE</sequence>
<feature type="region of interest" description="Disordered" evidence="1">
    <location>
        <begin position="531"/>
        <end position="550"/>
    </location>
</feature>
<keyword evidence="3" id="KW-1185">Reference proteome</keyword>
<dbReference type="Proteomes" id="UP000250043">
    <property type="component" value="Unassembled WGS sequence"/>
</dbReference>
<feature type="compositionally biased region" description="Acidic residues" evidence="1">
    <location>
        <begin position="118"/>
        <end position="138"/>
    </location>
</feature>
<dbReference type="EMBL" id="KV722594">
    <property type="protein sequence ID" value="OCH85298.1"/>
    <property type="molecule type" value="Genomic_DNA"/>
</dbReference>
<proteinExistence type="predicted"/>
<dbReference type="AlphaFoldDB" id="A0A8E2AJE2"/>
<gene>
    <name evidence="2" type="ORF">OBBRIDRAFT_839067</name>
</gene>
<feature type="compositionally biased region" description="Basic residues" evidence="1">
    <location>
        <begin position="145"/>
        <end position="159"/>
    </location>
</feature>
<feature type="compositionally biased region" description="Basic and acidic residues" evidence="1">
    <location>
        <begin position="46"/>
        <end position="66"/>
    </location>
</feature>
<accession>A0A8E2AJE2</accession>
<protein>
    <submittedName>
        <fullName evidence="2">Uncharacterized protein</fullName>
    </submittedName>
</protein>
<name>A0A8E2AJE2_9APHY</name>
<evidence type="ECO:0000313" key="3">
    <source>
        <dbReference type="Proteomes" id="UP000250043"/>
    </source>
</evidence>